<organism evidence="1">
    <name type="scientific">marine sediment metagenome</name>
    <dbReference type="NCBI Taxonomy" id="412755"/>
    <lineage>
        <taxon>unclassified sequences</taxon>
        <taxon>metagenomes</taxon>
        <taxon>ecological metagenomes</taxon>
    </lineage>
</organism>
<sequence>MITLNLNVVLKMLLVISIVLQSLTAVVSATPENHQIDIEHLQIQHDHADDRNVSNDNVGDEQHNEKDCHHCGHCSGSHLSWILVSNSNTTGKLNIINKTPYQIDQTSTFLEAILRPPIS</sequence>
<accession>A0A0F9QUJ3</accession>
<evidence type="ECO:0000313" key="1">
    <source>
        <dbReference type="EMBL" id="KKN16806.1"/>
    </source>
</evidence>
<dbReference type="AlphaFoldDB" id="A0A0F9QUJ3"/>
<name>A0A0F9QUJ3_9ZZZZ</name>
<proteinExistence type="predicted"/>
<comment type="caution">
    <text evidence="1">The sequence shown here is derived from an EMBL/GenBank/DDBJ whole genome shotgun (WGS) entry which is preliminary data.</text>
</comment>
<gene>
    <name evidence="1" type="ORF">LCGC14_0972180</name>
</gene>
<protein>
    <recommendedName>
        <fullName evidence="2">DUF2946 domain-containing protein</fullName>
    </recommendedName>
</protein>
<reference evidence="1" key="1">
    <citation type="journal article" date="2015" name="Nature">
        <title>Complex archaea that bridge the gap between prokaryotes and eukaryotes.</title>
        <authorList>
            <person name="Spang A."/>
            <person name="Saw J.H."/>
            <person name="Jorgensen S.L."/>
            <person name="Zaremba-Niedzwiedzka K."/>
            <person name="Martijn J."/>
            <person name="Lind A.E."/>
            <person name="van Eijk R."/>
            <person name="Schleper C."/>
            <person name="Guy L."/>
            <person name="Ettema T.J."/>
        </authorList>
    </citation>
    <scope>NUCLEOTIDE SEQUENCE</scope>
</reference>
<evidence type="ECO:0008006" key="2">
    <source>
        <dbReference type="Google" id="ProtNLM"/>
    </source>
</evidence>
<dbReference type="EMBL" id="LAZR01003579">
    <property type="protein sequence ID" value="KKN16806.1"/>
    <property type="molecule type" value="Genomic_DNA"/>
</dbReference>